<evidence type="ECO:0000259" key="14">
    <source>
        <dbReference type="Pfam" id="PF07715"/>
    </source>
</evidence>
<evidence type="ECO:0000256" key="3">
    <source>
        <dbReference type="ARBA" id="ARBA00022452"/>
    </source>
</evidence>
<dbReference type="InterPro" id="IPR037066">
    <property type="entry name" value="Plug_dom_sf"/>
</dbReference>
<keyword evidence="7 10" id="KW-0472">Membrane</keyword>
<evidence type="ECO:0000313" key="16">
    <source>
        <dbReference type="Proteomes" id="UP000000933"/>
    </source>
</evidence>
<dbReference type="NCBIfam" id="TIGR04056">
    <property type="entry name" value="OMP_RagA_SusC"/>
    <property type="match status" value="1"/>
</dbReference>
<dbReference type="AlphaFoldDB" id="D5HBB7"/>
<evidence type="ECO:0000256" key="6">
    <source>
        <dbReference type="ARBA" id="ARBA00023077"/>
    </source>
</evidence>
<dbReference type="InterPro" id="IPR008969">
    <property type="entry name" value="CarboxyPept-like_regulatory"/>
</dbReference>
<comment type="subcellular location">
    <subcellularLocation>
        <location evidence="1 10">Cell outer membrane</location>
        <topology evidence="1 10">Multi-pass membrane protein</topology>
    </subcellularLocation>
</comment>
<dbReference type="Gene3D" id="2.40.170.20">
    <property type="entry name" value="TonB-dependent receptor, beta-barrel domain"/>
    <property type="match status" value="1"/>
</dbReference>
<dbReference type="InterPro" id="IPR023996">
    <property type="entry name" value="TonB-dep_OMP_SusC/RagA"/>
</dbReference>
<dbReference type="Proteomes" id="UP000000933">
    <property type="component" value="Chromosome"/>
</dbReference>
<feature type="compositionally biased region" description="Basic and acidic residues" evidence="12">
    <location>
        <begin position="1"/>
        <end position="11"/>
    </location>
</feature>
<keyword evidence="3 10" id="KW-1134">Transmembrane beta strand</keyword>
<dbReference type="InterPro" id="IPR036942">
    <property type="entry name" value="Beta-barrel_TonB_sf"/>
</dbReference>
<evidence type="ECO:0000256" key="12">
    <source>
        <dbReference type="SAM" id="MobiDB-lite"/>
    </source>
</evidence>
<evidence type="ECO:0000256" key="2">
    <source>
        <dbReference type="ARBA" id="ARBA00022448"/>
    </source>
</evidence>
<dbReference type="GO" id="GO:0009279">
    <property type="term" value="C:cell outer membrane"/>
    <property type="evidence" value="ECO:0007669"/>
    <property type="project" value="UniProtKB-SubCell"/>
</dbReference>
<dbReference type="GO" id="GO:0044718">
    <property type="term" value="P:siderophore transmembrane transport"/>
    <property type="evidence" value="ECO:0007669"/>
    <property type="project" value="TreeGrafter"/>
</dbReference>
<protein>
    <submittedName>
        <fullName evidence="15">TonB-dependent receptor</fullName>
    </submittedName>
</protein>
<dbReference type="Pfam" id="PF00593">
    <property type="entry name" value="TonB_dep_Rec_b-barrel"/>
    <property type="match status" value="1"/>
</dbReference>
<keyword evidence="9 10" id="KW-0998">Cell outer membrane</keyword>
<dbReference type="InterPro" id="IPR017868">
    <property type="entry name" value="Filamin/ABP280_repeat-like"/>
</dbReference>
<dbReference type="Gene3D" id="2.170.130.10">
    <property type="entry name" value="TonB-dependent receptor, plug domain"/>
    <property type="match status" value="1"/>
</dbReference>
<dbReference type="PROSITE" id="PS50194">
    <property type="entry name" value="FILAMIN_REPEAT"/>
    <property type="match status" value="1"/>
</dbReference>
<keyword evidence="6 11" id="KW-0798">TonB box</keyword>
<evidence type="ECO:0000256" key="9">
    <source>
        <dbReference type="ARBA" id="ARBA00023237"/>
    </source>
</evidence>
<evidence type="ECO:0000256" key="8">
    <source>
        <dbReference type="ARBA" id="ARBA00023170"/>
    </source>
</evidence>
<evidence type="ECO:0000256" key="11">
    <source>
        <dbReference type="RuleBase" id="RU003357"/>
    </source>
</evidence>
<name>D5HBB7_SALRM</name>
<proteinExistence type="inferred from homology"/>
<dbReference type="InterPro" id="IPR039426">
    <property type="entry name" value="TonB-dep_rcpt-like"/>
</dbReference>
<dbReference type="HOGENOM" id="CLU_004317_2_1_10"/>
<keyword evidence="5" id="KW-0732">Signal</keyword>
<dbReference type="PROSITE" id="PS52016">
    <property type="entry name" value="TONB_DEPENDENT_REC_3"/>
    <property type="match status" value="1"/>
</dbReference>
<dbReference type="SUPFAM" id="SSF49464">
    <property type="entry name" value="Carboxypeptidase regulatory domain-like"/>
    <property type="match status" value="1"/>
</dbReference>
<evidence type="ECO:0000256" key="10">
    <source>
        <dbReference type="PROSITE-ProRule" id="PRU01360"/>
    </source>
</evidence>
<organism evidence="15 16">
    <name type="scientific">Salinibacter ruber (strain M8)</name>
    <dbReference type="NCBI Taxonomy" id="761659"/>
    <lineage>
        <taxon>Bacteria</taxon>
        <taxon>Pseudomonadati</taxon>
        <taxon>Rhodothermota</taxon>
        <taxon>Rhodothermia</taxon>
        <taxon>Rhodothermales</taxon>
        <taxon>Salinibacteraceae</taxon>
        <taxon>Salinibacter</taxon>
    </lineage>
</organism>
<evidence type="ECO:0000259" key="13">
    <source>
        <dbReference type="Pfam" id="PF00593"/>
    </source>
</evidence>
<dbReference type="Pfam" id="PF07715">
    <property type="entry name" value="Plug"/>
    <property type="match status" value="1"/>
</dbReference>
<accession>D5HBB7</accession>
<feature type="domain" description="TonB-dependent receptor-like beta-barrel" evidence="13">
    <location>
        <begin position="509"/>
        <end position="956"/>
    </location>
</feature>
<dbReference type="Gene3D" id="2.60.40.1120">
    <property type="entry name" value="Carboxypeptidase-like, regulatory domain"/>
    <property type="match status" value="1"/>
</dbReference>
<dbReference type="NCBIfam" id="TIGR04057">
    <property type="entry name" value="SusC_RagA_signa"/>
    <property type="match status" value="1"/>
</dbReference>
<feature type="region of interest" description="Disordered" evidence="12">
    <location>
        <begin position="1"/>
        <end position="21"/>
    </location>
</feature>
<keyword evidence="4 10" id="KW-0812">Transmembrane</keyword>
<dbReference type="InterPro" id="IPR023997">
    <property type="entry name" value="TonB-dep_OMP_SusC/RagA_CS"/>
</dbReference>
<dbReference type="GO" id="GO:0015344">
    <property type="term" value="F:siderophore uptake transmembrane transporter activity"/>
    <property type="evidence" value="ECO:0007669"/>
    <property type="project" value="TreeGrafter"/>
</dbReference>
<comment type="similarity">
    <text evidence="10 11">Belongs to the TonB-dependent receptor family.</text>
</comment>
<dbReference type="Pfam" id="PF13715">
    <property type="entry name" value="CarbopepD_reg_2"/>
    <property type="match status" value="1"/>
</dbReference>
<reference evidence="16" key="2">
    <citation type="submission" date="2010-04" db="EMBL/GenBank/DDBJ databases">
        <title>Genome sequence of Salinibacter ruber M8.</title>
        <authorList>
            <consortium name="Genoscope"/>
        </authorList>
    </citation>
    <scope>NUCLEOTIDE SEQUENCE [LARGE SCALE GENOMIC DNA]</scope>
    <source>
        <strain evidence="16">M8</strain>
    </source>
</reference>
<reference evidence="15 16" key="1">
    <citation type="journal article" date="2010" name="ISME J.">
        <title>Fine-scale evolution: genomic, phenotypic and ecological differentiation in two coexisting Salinibacter ruber strains.</title>
        <authorList>
            <person name="Pena A."/>
            <person name="Teeling H."/>
            <person name="Huerta-Cepas J."/>
            <person name="Santos F."/>
            <person name="Yarza P."/>
            <person name="Brito-Echeverria J."/>
            <person name="Lucio M."/>
            <person name="Schmitt-Kopplin P."/>
            <person name="Meseguer I."/>
            <person name="Schenowitz C."/>
            <person name="Dossat C."/>
            <person name="Barbe V."/>
            <person name="Dopazo J."/>
            <person name="Rossello-Mora R."/>
            <person name="Schuler M."/>
            <person name="Glockner F.O."/>
            <person name="Amann R."/>
            <person name="Gabaldon T."/>
            <person name="Anton J."/>
        </authorList>
    </citation>
    <scope>NUCLEOTIDE SEQUENCE [LARGE SCALE GENOMIC DNA]</scope>
    <source>
        <strain evidence="15 16">M8</strain>
    </source>
</reference>
<evidence type="ECO:0000256" key="7">
    <source>
        <dbReference type="ARBA" id="ARBA00023136"/>
    </source>
</evidence>
<evidence type="ECO:0000256" key="1">
    <source>
        <dbReference type="ARBA" id="ARBA00004571"/>
    </source>
</evidence>
<evidence type="ECO:0000256" key="5">
    <source>
        <dbReference type="ARBA" id="ARBA00022729"/>
    </source>
</evidence>
<dbReference type="KEGG" id="srm:SRM_02401"/>
<dbReference type="PATRIC" id="fig|761659.10.peg.2613"/>
<dbReference type="PANTHER" id="PTHR30069">
    <property type="entry name" value="TONB-DEPENDENT OUTER MEMBRANE RECEPTOR"/>
    <property type="match status" value="1"/>
</dbReference>
<dbReference type="SUPFAM" id="SSF56935">
    <property type="entry name" value="Porins"/>
    <property type="match status" value="1"/>
</dbReference>
<dbReference type="EMBL" id="FP565814">
    <property type="protein sequence ID" value="CBH25322.1"/>
    <property type="molecule type" value="Genomic_DNA"/>
</dbReference>
<evidence type="ECO:0000313" key="15">
    <source>
        <dbReference type="EMBL" id="CBH25322.1"/>
    </source>
</evidence>
<gene>
    <name evidence="15" type="primary">cirA</name>
    <name evidence="15" type="ordered locus">SRM_02401</name>
</gene>
<keyword evidence="8 15" id="KW-0675">Receptor</keyword>
<keyword evidence="2 10" id="KW-0813">Transport</keyword>
<dbReference type="InterPro" id="IPR012910">
    <property type="entry name" value="Plug_dom"/>
</dbReference>
<evidence type="ECO:0000256" key="4">
    <source>
        <dbReference type="ARBA" id="ARBA00022692"/>
    </source>
</evidence>
<feature type="domain" description="TonB-dependent receptor plug" evidence="14">
    <location>
        <begin position="166"/>
        <end position="291"/>
    </location>
</feature>
<dbReference type="PANTHER" id="PTHR30069:SF29">
    <property type="entry name" value="HEMOGLOBIN AND HEMOGLOBIN-HAPTOGLOBIN-BINDING PROTEIN 1-RELATED"/>
    <property type="match status" value="1"/>
</dbReference>
<sequence length="1133" mass="122229">MLGEAGPDKAGSRAFRRSPPSPCRLRSTYVHSVVHPSPSRLMFRKLLSVLAGLLLLLPATVLAQDTGTVSGTVIDSTTSQTLPGVNVTVQGLNIGAATGPNGQFEISGVPAGEQVLQASFVGYTRKNIPVEVEAGETTTVNVRLAPQAVGLEDVVVTALGVEREERAVSSSVQQVSGADLDATDNANFVNSLRGKVSGANIRSSSTMGGSSNIVLRGYSSISGDNQPLIVVDGIVVSNRSRQSGGGTVEGNGGFDFGNAASSLNPSNIKSVSVLKGPSAAALYGSRGANGVIQITTKDGSNLDDEIGVSFSSSVSMSQAYEFMDYQNRYGGGAPSSTFSTLDGDFKKPDGDQYVVQYAVDESWGPRLDGRPVRQWYSWDDVNGLEGEATPWEAHPDAIENFMDTGAVFTNNVALSQQTESLNYRLGLTSRNQGSVMPNGSMDRYQVNFNGSVDLSDDLRATTFAKYSYQDVKARSGMGYGFEENPFAAFNTFTQRQLDYGPDSYMRDYQRANGQQRGWNYAGVSGAQGPATQFQYTDNPYVNRYANFQQDDEQRLLGKAEVAYDIVPNLTGTATVTTDFRTHRFSDRRSDISTGAPGSFSEDVIEEQETSSSLRFDYSRSLTDQVDLTSFVAGKVRYETYEQNLGSTQNGLASPNVFTLQNSVGRPAVEETFQESMVYSTYGLVSLGYQDIVFLEGTLRNDWSSTLPADNNSYLYPSISGNLIFTGLDALQDQDILSFGKVRASWARVGQDTDPYRLGVTYPGSTPFQGQALQNVQRSANNPDLKPERTTGIEFGADLRFFNERVNLSTTYYRDVTKDQILAVDVSGASGIESSLINAGEVSNRGLEASLTVTPVLQEDLQWDVTANFNKNVNKVVDLAEGLDTYNLTAGGVIFGPTIQAREGKAYGAMVQPSLRRDASGDVVFQRNGVPQTTNSPQVVGNFQPDWTGGLSTTVSYKGVTLSAVVDGQVGGDVYSLSNKFGTYSGLVESTVADNQRETGVIPEGVVVDDATPNENGNYDVEGTDFGEAVGRIPAASYWKNWFSAGGGDQFIYDATHAKLQELAITYSLPQRWFNDFALRRASVSLTGSNLMFLYKEAPNIDPSVTLGAGNVQGVESAQIPPQRQYTFRVNLSF</sequence>
<dbReference type="InterPro" id="IPR000531">
    <property type="entry name" value="Beta-barrel_TonB"/>
</dbReference>